<evidence type="ECO:0000313" key="2">
    <source>
        <dbReference type="WBParaSite" id="PS1159_v2.g5447.t1"/>
    </source>
</evidence>
<reference evidence="2" key="1">
    <citation type="submission" date="2022-11" db="UniProtKB">
        <authorList>
            <consortium name="WormBaseParasite"/>
        </authorList>
    </citation>
    <scope>IDENTIFICATION</scope>
</reference>
<organism evidence="1 2">
    <name type="scientific">Panagrolaimus sp. PS1159</name>
    <dbReference type="NCBI Taxonomy" id="55785"/>
    <lineage>
        <taxon>Eukaryota</taxon>
        <taxon>Metazoa</taxon>
        <taxon>Ecdysozoa</taxon>
        <taxon>Nematoda</taxon>
        <taxon>Chromadorea</taxon>
        <taxon>Rhabditida</taxon>
        <taxon>Tylenchina</taxon>
        <taxon>Panagrolaimomorpha</taxon>
        <taxon>Panagrolaimoidea</taxon>
        <taxon>Panagrolaimidae</taxon>
        <taxon>Panagrolaimus</taxon>
    </lineage>
</organism>
<dbReference type="Proteomes" id="UP000887580">
    <property type="component" value="Unplaced"/>
</dbReference>
<proteinExistence type="predicted"/>
<evidence type="ECO:0000313" key="1">
    <source>
        <dbReference type="Proteomes" id="UP000887580"/>
    </source>
</evidence>
<name>A0AC35GI98_9BILA</name>
<accession>A0AC35GI98</accession>
<dbReference type="WBParaSite" id="PS1159_v2.g5447.t1">
    <property type="protein sequence ID" value="PS1159_v2.g5447.t1"/>
    <property type="gene ID" value="PS1159_v2.g5447"/>
</dbReference>
<sequence length="74" mass="6710">YASQFVYSKAEKGKTVGGAAPSIGNYGGATATGFGGGTGLEGGASFGGGGGAGFSSSSGVSTPFGGFGMGTSIG</sequence>
<protein>
    <submittedName>
        <fullName evidence="2">Uncharacterized protein</fullName>
    </submittedName>
</protein>